<evidence type="ECO:0000256" key="3">
    <source>
        <dbReference type="ARBA" id="ARBA00009466"/>
    </source>
</evidence>
<dbReference type="PANTHER" id="PTHR12596:SF11">
    <property type="entry name" value="EXPORTIN-7"/>
    <property type="match status" value="1"/>
</dbReference>
<dbReference type="PANTHER" id="PTHR12596">
    <property type="entry name" value="EXPORTIN 4,7-RELATED"/>
    <property type="match status" value="1"/>
</dbReference>
<sequence>ADSSHPLTKHRKIASSFRDSSLFDIFTLSCSLLKQASGKTLNLHDESQHGLLMQLLKLTHNCLNFDFIGTSTDESSDDLCTVQIPTSWRSAFLDSSTLQLFFDLYHSIPPSFSPLVLSCLVQIASVRRSLFNNAERAKFLSHLVDGVKRILENPQ</sequence>
<dbReference type="EMBL" id="SWJQ01002433">
    <property type="protein sequence ID" value="TRZ06509.1"/>
    <property type="molecule type" value="Genomic_DNA"/>
</dbReference>
<keyword evidence="5" id="KW-0963">Cytoplasm</keyword>
<evidence type="ECO:0000256" key="7">
    <source>
        <dbReference type="ARBA" id="ARBA00023242"/>
    </source>
</evidence>
<dbReference type="InterPro" id="IPR044189">
    <property type="entry name" value="XPO4/7-like"/>
</dbReference>
<feature type="non-terminal residue" evidence="8">
    <location>
        <position position="155"/>
    </location>
</feature>
<keyword evidence="4" id="KW-0813">Transport</keyword>
<organism evidence="8 9">
    <name type="scientific">Zosterops borbonicus</name>
    <dbReference type="NCBI Taxonomy" id="364589"/>
    <lineage>
        <taxon>Eukaryota</taxon>
        <taxon>Metazoa</taxon>
        <taxon>Chordata</taxon>
        <taxon>Craniata</taxon>
        <taxon>Vertebrata</taxon>
        <taxon>Euteleostomi</taxon>
        <taxon>Archelosauria</taxon>
        <taxon>Archosauria</taxon>
        <taxon>Dinosauria</taxon>
        <taxon>Saurischia</taxon>
        <taxon>Theropoda</taxon>
        <taxon>Coelurosauria</taxon>
        <taxon>Aves</taxon>
        <taxon>Neognathae</taxon>
        <taxon>Neoaves</taxon>
        <taxon>Telluraves</taxon>
        <taxon>Australaves</taxon>
        <taxon>Passeriformes</taxon>
        <taxon>Sylvioidea</taxon>
        <taxon>Zosteropidae</taxon>
        <taxon>Zosterops</taxon>
    </lineage>
</organism>
<feature type="non-terminal residue" evidence="8">
    <location>
        <position position="1"/>
    </location>
</feature>
<dbReference type="AlphaFoldDB" id="A0A8K1D612"/>
<comment type="subcellular location">
    <subcellularLocation>
        <location evidence="2">Cytoplasm</location>
    </subcellularLocation>
    <subcellularLocation>
        <location evidence="1">Nucleus</location>
    </subcellularLocation>
</comment>
<dbReference type="GO" id="GO:0005049">
    <property type="term" value="F:nuclear export signal receptor activity"/>
    <property type="evidence" value="ECO:0007669"/>
    <property type="project" value="InterPro"/>
</dbReference>
<keyword evidence="6" id="KW-0653">Protein transport</keyword>
<gene>
    <name evidence="8" type="ORF">HGM15179_020598</name>
</gene>
<evidence type="ECO:0000256" key="4">
    <source>
        <dbReference type="ARBA" id="ARBA00022448"/>
    </source>
</evidence>
<dbReference type="GO" id="GO:0005737">
    <property type="term" value="C:cytoplasm"/>
    <property type="evidence" value="ECO:0007669"/>
    <property type="project" value="UniProtKB-SubCell"/>
</dbReference>
<evidence type="ECO:0000256" key="6">
    <source>
        <dbReference type="ARBA" id="ARBA00022927"/>
    </source>
</evidence>
<name>A0A8K1D612_9PASS</name>
<evidence type="ECO:0000313" key="8">
    <source>
        <dbReference type="EMBL" id="TRZ06509.1"/>
    </source>
</evidence>
<evidence type="ECO:0000256" key="2">
    <source>
        <dbReference type="ARBA" id="ARBA00004496"/>
    </source>
</evidence>
<evidence type="ECO:0000256" key="5">
    <source>
        <dbReference type="ARBA" id="ARBA00022490"/>
    </source>
</evidence>
<dbReference type="OrthoDB" id="244158at2759"/>
<reference evidence="8" key="1">
    <citation type="submission" date="2019-04" db="EMBL/GenBank/DDBJ databases">
        <title>Genome assembly of Zosterops borbonicus 15179.</title>
        <authorList>
            <person name="Leroy T."/>
            <person name="Anselmetti Y."/>
            <person name="Tilak M.-K."/>
            <person name="Nabholz B."/>
        </authorList>
    </citation>
    <scope>NUCLEOTIDE SEQUENCE</scope>
    <source>
        <strain evidence="8">HGM_15179</strain>
        <tissue evidence="8">Muscle</tissue>
    </source>
</reference>
<keyword evidence="9" id="KW-1185">Reference proteome</keyword>
<evidence type="ECO:0000313" key="9">
    <source>
        <dbReference type="Proteomes" id="UP000796761"/>
    </source>
</evidence>
<evidence type="ECO:0000256" key="1">
    <source>
        <dbReference type="ARBA" id="ARBA00004123"/>
    </source>
</evidence>
<keyword evidence="7" id="KW-0539">Nucleus</keyword>
<dbReference type="GO" id="GO:0006611">
    <property type="term" value="P:protein export from nucleus"/>
    <property type="evidence" value="ECO:0007669"/>
    <property type="project" value="TreeGrafter"/>
</dbReference>
<dbReference type="InterPro" id="IPR011989">
    <property type="entry name" value="ARM-like"/>
</dbReference>
<dbReference type="Gene3D" id="1.25.10.10">
    <property type="entry name" value="Leucine-rich Repeat Variant"/>
    <property type="match status" value="1"/>
</dbReference>
<proteinExistence type="inferred from homology"/>
<protein>
    <submittedName>
        <fullName evidence="8">Uncharacterized protein</fullName>
    </submittedName>
</protein>
<comment type="caution">
    <text evidence="8">The sequence shown here is derived from an EMBL/GenBank/DDBJ whole genome shotgun (WGS) entry which is preliminary data.</text>
</comment>
<dbReference type="GO" id="GO:0005643">
    <property type="term" value="C:nuclear pore"/>
    <property type="evidence" value="ECO:0007669"/>
    <property type="project" value="TreeGrafter"/>
</dbReference>
<dbReference type="Proteomes" id="UP000796761">
    <property type="component" value="Unassembled WGS sequence"/>
</dbReference>
<accession>A0A8K1D612</accession>
<comment type="similarity">
    <text evidence="3">Belongs to the exportin family.</text>
</comment>